<keyword evidence="4" id="KW-0675">Receptor</keyword>
<dbReference type="InParanoid" id="F6ZNC0"/>
<keyword evidence="5" id="KW-0393">Immunoglobulin domain</keyword>
<dbReference type="eggNOG" id="ENOG502SVXB">
    <property type="taxonomic scope" value="Eukaryota"/>
</dbReference>
<dbReference type="GO" id="GO:0009617">
    <property type="term" value="P:response to bacterium"/>
    <property type="evidence" value="ECO:0000318"/>
    <property type="project" value="GO_Central"/>
</dbReference>
<dbReference type="InterPro" id="IPR013106">
    <property type="entry name" value="Ig_V-set"/>
</dbReference>
<dbReference type="GO" id="GO:0002250">
    <property type="term" value="P:adaptive immune response"/>
    <property type="evidence" value="ECO:0007669"/>
    <property type="project" value="UniProtKB-KW"/>
</dbReference>
<evidence type="ECO:0000259" key="9">
    <source>
        <dbReference type="PROSITE" id="PS50835"/>
    </source>
</evidence>
<evidence type="ECO:0000256" key="3">
    <source>
        <dbReference type="ARBA" id="ARBA00023130"/>
    </source>
</evidence>
<dbReference type="PANTHER" id="PTHR19343">
    <property type="entry name" value="T CELL RECEPTOR ALPHA VARIABLE 1-2"/>
    <property type="match status" value="1"/>
</dbReference>
<dbReference type="Pfam" id="PF07686">
    <property type="entry name" value="V-set"/>
    <property type="match status" value="1"/>
</dbReference>
<evidence type="ECO:0000313" key="10">
    <source>
        <dbReference type="Ensembl" id="ENSOANP00000017029.2"/>
    </source>
</evidence>
<dbReference type="GO" id="GO:0042101">
    <property type="term" value="C:T cell receptor complex"/>
    <property type="evidence" value="ECO:0007669"/>
    <property type="project" value="UniProtKB-KW"/>
</dbReference>
<dbReference type="AlphaFoldDB" id="F6ZNC0"/>
<dbReference type="PANTHER" id="PTHR19343:SF13">
    <property type="entry name" value="T CELL RECEPTOR ALPHA VARIABLE 21"/>
    <property type="match status" value="1"/>
</dbReference>
<evidence type="ECO:0000256" key="1">
    <source>
        <dbReference type="ARBA" id="ARBA00022729"/>
    </source>
</evidence>
<evidence type="ECO:0000256" key="5">
    <source>
        <dbReference type="ARBA" id="ARBA00023319"/>
    </source>
</evidence>
<dbReference type="Bgee" id="ENSOANG00000010739">
    <property type="expression patterns" value="Expressed in adult mammalian kidney"/>
</dbReference>
<dbReference type="Ensembl" id="ENSOANT00000017032.2">
    <property type="protein sequence ID" value="ENSOANP00000017029.2"/>
    <property type="gene ID" value="ENSOANG00000010739.2"/>
</dbReference>
<name>F6ZNC0_ORNAN</name>
<evidence type="ECO:0000256" key="2">
    <source>
        <dbReference type="ARBA" id="ARBA00022859"/>
    </source>
</evidence>
<protein>
    <recommendedName>
        <fullName evidence="9">Ig-like domain-containing protein</fullName>
    </recommendedName>
</protein>
<keyword evidence="1 8" id="KW-0732">Signal</keyword>
<feature type="region of interest" description="Disordered" evidence="7">
    <location>
        <begin position="143"/>
        <end position="162"/>
    </location>
</feature>
<evidence type="ECO:0000256" key="6">
    <source>
        <dbReference type="ARBA" id="ARBA00043266"/>
    </source>
</evidence>
<reference evidence="10" key="1">
    <citation type="submission" date="2025-08" db="UniProtKB">
        <authorList>
            <consortium name="Ensembl"/>
        </authorList>
    </citation>
    <scope>IDENTIFICATION</scope>
    <source>
        <strain evidence="10">Glennie</strain>
    </source>
</reference>
<dbReference type="Proteomes" id="UP000002279">
    <property type="component" value="Unplaced"/>
</dbReference>
<dbReference type="InterPro" id="IPR051006">
    <property type="entry name" value="TCR_variable_domain"/>
</dbReference>
<feature type="domain" description="Ig-like" evidence="9">
    <location>
        <begin position="23"/>
        <end position="126"/>
    </location>
</feature>
<dbReference type="InterPro" id="IPR007110">
    <property type="entry name" value="Ig-like_dom"/>
</dbReference>
<dbReference type="InterPro" id="IPR003599">
    <property type="entry name" value="Ig_sub"/>
</dbReference>
<dbReference type="GeneTree" id="ENSGT00940000163224"/>
<keyword evidence="11" id="KW-1185">Reference proteome</keyword>
<evidence type="ECO:0000256" key="4">
    <source>
        <dbReference type="ARBA" id="ARBA00023170"/>
    </source>
</evidence>
<evidence type="ECO:0000256" key="7">
    <source>
        <dbReference type="SAM" id="MobiDB-lite"/>
    </source>
</evidence>
<dbReference type="STRING" id="9258.ENSOANP00000017029"/>
<dbReference type="PROSITE" id="PS50835">
    <property type="entry name" value="IG_LIKE"/>
    <property type="match status" value="1"/>
</dbReference>
<dbReference type="SMART" id="SM00409">
    <property type="entry name" value="IG"/>
    <property type="match status" value="1"/>
</dbReference>
<dbReference type="InterPro" id="IPR036179">
    <property type="entry name" value="Ig-like_dom_sf"/>
</dbReference>
<dbReference type="Gene3D" id="2.60.40.10">
    <property type="entry name" value="Immunoglobulins"/>
    <property type="match status" value="1"/>
</dbReference>
<dbReference type="InterPro" id="IPR013783">
    <property type="entry name" value="Ig-like_fold"/>
</dbReference>
<dbReference type="SUPFAM" id="SSF48726">
    <property type="entry name" value="Immunoglobulin"/>
    <property type="match status" value="1"/>
</dbReference>
<keyword evidence="3" id="KW-1064">Adaptive immunity</keyword>
<reference evidence="10" key="2">
    <citation type="submission" date="2025-09" db="UniProtKB">
        <authorList>
            <consortium name="Ensembl"/>
        </authorList>
    </citation>
    <scope>IDENTIFICATION</scope>
    <source>
        <strain evidence="10">Glennie</strain>
    </source>
</reference>
<feature type="signal peptide" evidence="8">
    <location>
        <begin position="1"/>
        <end position="19"/>
    </location>
</feature>
<sequence length="162" mass="18438">MEKALGLLLLILRLWLGWANRQKEVEQIPPSLSVQEGEDCMMNCSYTDKRTDYLTWYKKDLGKGPVPFISLVSNRDKKEGRFRASLNTTHLFSFLLITGSQLGDSATYFCAVSRAHSERTGRRSCSKTPELSALFRAWEARGNPQTQTGNWSVGDWSWEQPS</sequence>
<dbReference type="OMA" id="EGEDCMM"/>
<dbReference type="HOGENOM" id="CLU_077975_8_3_1"/>
<accession>F6ZNC0</accession>
<evidence type="ECO:0000256" key="8">
    <source>
        <dbReference type="SAM" id="SignalP"/>
    </source>
</evidence>
<keyword evidence="2" id="KW-0391">Immunity</keyword>
<proteinExistence type="predicted"/>
<organism evidence="10 11">
    <name type="scientific">Ornithorhynchus anatinus</name>
    <name type="common">Duckbill platypus</name>
    <dbReference type="NCBI Taxonomy" id="9258"/>
    <lineage>
        <taxon>Eukaryota</taxon>
        <taxon>Metazoa</taxon>
        <taxon>Chordata</taxon>
        <taxon>Craniata</taxon>
        <taxon>Vertebrata</taxon>
        <taxon>Euteleostomi</taxon>
        <taxon>Mammalia</taxon>
        <taxon>Monotremata</taxon>
        <taxon>Ornithorhynchidae</taxon>
        <taxon>Ornithorhynchus</taxon>
    </lineage>
</organism>
<feature type="chain" id="PRO_5028048780" description="Ig-like domain-containing protein" evidence="8">
    <location>
        <begin position="20"/>
        <end position="162"/>
    </location>
</feature>
<evidence type="ECO:0000313" key="11">
    <source>
        <dbReference type="Proteomes" id="UP000002279"/>
    </source>
</evidence>
<keyword evidence="6" id="KW-1279">T cell receptor</keyword>